<dbReference type="SMART" id="SM00409">
    <property type="entry name" value="IG"/>
    <property type="match status" value="1"/>
</dbReference>
<evidence type="ECO:0000313" key="7">
    <source>
        <dbReference type="RefSeq" id="XP_006861329.1"/>
    </source>
</evidence>
<reference evidence="7" key="1">
    <citation type="submission" date="2025-08" db="UniProtKB">
        <authorList>
            <consortium name="RefSeq"/>
        </authorList>
    </citation>
    <scope>IDENTIFICATION</scope>
    <source>
        <tissue evidence="7">Spleen</tissue>
    </source>
</reference>
<dbReference type="Pfam" id="PF07686">
    <property type="entry name" value="V-set"/>
    <property type="match status" value="1"/>
</dbReference>
<evidence type="ECO:0000256" key="1">
    <source>
        <dbReference type="ARBA" id="ARBA00022729"/>
    </source>
</evidence>
<feature type="region of interest" description="Disordered" evidence="3">
    <location>
        <begin position="197"/>
        <end position="243"/>
    </location>
</feature>
<feature type="chain" id="PRO_5038680097" evidence="4">
    <location>
        <begin position="22"/>
        <end position="243"/>
    </location>
</feature>
<dbReference type="GeneID" id="102812128"/>
<evidence type="ECO:0000256" key="4">
    <source>
        <dbReference type="SAM" id="SignalP"/>
    </source>
</evidence>
<name>A0A9B0WKU6_CHRAS</name>
<evidence type="ECO:0000256" key="3">
    <source>
        <dbReference type="SAM" id="MobiDB-lite"/>
    </source>
</evidence>
<dbReference type="InterPro" id="IPR003599">
    <property type="entry name" value="Ig_sub"/>
</dbReference>
<sequence length="243" mass="26486">MGFQILLPVVFCVLWAGHTDAGITQTPRHQITKIGEKVVLQCTQDMNHNYMYWYRQDPGLGLRLVYNSVGTKMTNNGDFPDGYNASRPNTEHLLLTLGSAATSQTSVYFCASSEATALHSSFSTTQKGQQTSAQGLELLIFYQNRAVIEQADTIKGRFSADMPDGSSSTLKIKSTELGDSAVYLCASSLDTVSHCHLLPEQKPSGSSSPPTLSHPRPSSPEMRGSGHDRTESISPERSVEKLV</sequence>
<dbReference type="SMART" id="SM00406">
    <property type="entry name" value="IGv"/>
    <property type="match status" value="1"/>
</dbReference>
<dbReference type="Proteomes" id="UP000504623">
    <property type="component" value="Unplaced"/>
</dbReference>
<evidence type="ECO:0000259" key="5">
    <source>
        <dbReference type="PROSITE" id="PS50835"/>
    </source>
</evidence>
<feature type="domain" description="Ig-like" evidence="5">
    <location>
        <begin position="8"/>
        <end position="123"/>
    </location>
</feature>
<protein>
    <submittedName>
        <fullName evidence="7">Uncharacterized protein LOC102812128</fullName>
    </submittedName>
</protein>
<dbReference type="InterPro" id="IPR013783">
    <property type="entry name" value="Ig-like_fold"/>
</dbReference>
<evidence type="ECO:0000313" key="6">
    <source>
        <dbReference type="Proteomes" id="UP000504623"/>
    </source>
</evidence>
<keyword evidence="2" id="KW-0391">Immunity</keyword>
<dbReference type="SUPFAM" id="SSF48726">
    <property type="entry name" value="Immunoglobulin"/>
    <property type="match status" value="2"/>
</dbReference>
<dbReference type="AlphaFoldDB" id="A0A9B0WKU6"/>
<dbReference type="InterPro" id="IPR036179">
    <property type="entry name" value="Ig-like_dom_sf"/>
</dbReference>
<organism evidence="6 7">
    <name type="scientific">Chrysochloris asiatica</name>
    <name type="common">Cape golden mole</name>
    <dbReference type="NCBI Taxonomy" id="185453"/>
    <lineage>
        <taxon>Eukaryota</taxon>
        <taxon>Metazoa</taxon>
        <taxon>Chordata</taxon>
        <taxon>Craniata</taxon>
        <taxon>Vertebrata</taxon>
        <taxon>Euteleostomi</taxon>
        <taxon>Mammalia</taxon>
        <taxon>Eutheria</taxon>
        <taxon>Afrotheria</taxon>
        <taxon>Chrysochloridae</taxon>
        <taxon>Chrysochlorinae</taxon>
        <taxon>Chrysochloris</taxon>
    </lineage>
</organism>
<dbReference type="InterPro" id="IPR007110">
    <property type="entry name" value="Ig-like_dom"/>
</dbReference>
<dbReference type="PANTHER" id="PTHR23268">
    <property type="entry name" value="T-CELL RECEPTOR BETA CHAIN"/>
    <property type="match status" value="1"/>
</dbReference>
<keyword evidence="1 4" id="KW-0732">Signal</keyword>
<dbReference type="PROSITE" id="PS50835">
    <property type="entry name" value="IG_LIKE"/>
    <property type="match status" value="1"/>
</dbReference>
<dbReference type="RefSeq" id="XP_006861329.1">
    <property type="nucleotide sequence ID" value="XM_006861267.1"/>
</dbReference>
<dbReference type="OrthoDB" id="9803478at2759"/>
<dbReference type="Gene3D" id="2.60.40.10">
    <property type="entry name" value="Immunoglobulins"/>
    <property type="match status" value="2"/>
</dbReference>
<dbReference type="PANTHER" id="PTHR23268:SF110">
    <property type="entry name" value="T CELL RECEPTOR BETA VARIABLE 27"/>
    <property type="match status" value="1"/>
</dbReference>
<dbReference type="InterPro" id="IPR050413">
    <property type="entry name" value="TCR_beta_variable"/>
</dbReference>
<accession>A0A9B0WKU6</accession>
<dbReference type="GO" id="GO:0007166">
    <property type="term" value="P:cell surface receptor signaling pathway"/>
    <property type="evidence" value="ECO:0007669"/>
    <property type="project" value="TreeGrafter"/>
</dbReference>
<dbReference type="InterPro" id="IPR013106">
    <property type="entry name" value="Ig_V-set"/>
</dbReference>
<dbReference type="GO" id="GO:0005886">
    <property type="term" value="C:plasma membrane"/>
    <property type="evidence" value="ECO:0007669"/>
    <property type="project" value="TreeGrafter"/>
</dbReference>
<dbReference type="GO" id="GO:0002376">
    <property type="term" value="P:immune system process"/>
    <property type="evidence" value="ECO:0007669"/>
    <property type="project" value="UniProtKB-KW"/>
</dbReference>
<keyword evidence="6" id="KW-1185">Reference proteome</keyword>
<proteinExistence type="predicted"/>
<feature type="signal peptide" evidence="4">
    <location>
        <begin position="1"/>
        <end position="21"/>
    </location>
</feature>
<evidence type="ECO:0000256" key="2">
    <source>
        <dbReference type="ARBA" id="ARBA00022859"/>
    </source>
</evidence>
<gene>
    <name evidence="7" type="primary">LOC102812128</name>
</gene>